<sequence length="160" mass="17299">MHEEEYYEYAGFGQRFLAIIIDVIILGVCGSGVAMLFGGLFIGTAGGSAMLSDGEIGEGAMLVGVLLYLVFIFSMMVAGWLYFALQESSSKMATLGKRAVGIVVTDMEGNRISFARATGRYFGKMISGAIMYVGYIMAAFTEKKQALHDMIANSLVMKDH</sequence>
<dbReference type="Proteomes" id="UP001156666">
    <property type="component" value="Unassembled WGS sequence"/>
</dbReference>
<dbReference type="RefSeq" id="WP_235292847.1">
    <property type="nucleotide sequence ID" value="NZ_BSOH01000023.1"/>
</dbReference>
<keyword evidence="2" id="KW-1003">Cell membrane</keyword>
<keyword evidence="9" id="KW-1185">Reference proteome</keyword>
<evidence type="ECO:0000313" key="9">
    <source>
        <dbReference type="Proteomes" id="UP001156666"/>
    </source>
</evidence>
<keyword evidence="3 6" id="KW-0812">Transmembrane</keyword>
<evidence type="ECO:0000256" key="4">
    <source>
        <dbReference type="ARBA" id="ARBA00022989"/>
    </source>
</evidence>
<feature type="domain" description="RDD" evidence="7">
    <location>
        <begin position="9"/>
        <end position="153"/>
    </location>
</feature>
<reference evidence="8" key="1">
    <citation type="journal article" date="2014" name="Int. J. Syst. Evol. Microbiol.">
        <title>Complete genome sequence of Corynebacterium casei LMG S-19264T (=DSM 44701T), isolated from a smear-ripened cheese.</title>
        <authorList>
            <consortium name="US DOE Joint Genome Institute (JGI-PGF)"/>
            <person name="Walter F."/>
            <person name="Albersmeier A."/>
            <person name="Kalinowski J."/>
            <person name="Ruckert C."/>
        </authorList>
    </citation>
    <scope>NUCLEOTIDE SEQUENCE</scope>
    <source>
        <strain evidence="8">NBRC 108769</strain>
    </source>
</reference>
<evidence type="ECO:0000256" key="1">
    <source>
        <dbReference type="ARBA" id="ARBA00004651"/>
    </source>
</evidence>
<evidence type="ECO:0000259" key="7">
    <source>
        <dbReference type="Pfam" id="PF06271"/>
    </source>
</evidence>
<dbReference type="InterPro" id="IPR051791">
    <property type="entry name" value="Pra-immunoreactive"/>
</dbReference>
<comment type="subcellular location">
    <subcellularLocation>
        <location evidence="1">Cell membrane</location>
        <topology evidence="1">Multi-pass membrane protein</topology>
    </subcellularLocation>
</comment>
<evidence type="ECO:0000256" key="5">
    <source>
        <dbReference type="ARBA" id="ARBA00023136"/>
    </source>
</evidence>
<gene>
    <name evidence="8" type="ORF">GCM10007940_35180</name>
</gene>
<dbReference type="AlphaFoldDB" id="A0AA37SRK0"/>
<keyword evidence="5 6" id="KW-0472">Membrane</keyword>
<feature type="transmembrane region" description="Helical" evidence="6">
    <location>
        <begin position="62"/>
        <end position="85"/>
    </location>
</feature>
<dbReference type="PANTHER" id="PTHR36115:SF6">
    <property type="entry name" value="PROLINE-RICH ANTIGEN HOMOLOG"/>
    <property type="match status" value="1"/>
</dbReference>
<proteinExistence type="predicted"/>
<organism evidence="8 9">
    <name type="scientific">Portibacter lacus</name>
    <dbReference type="NCBI Taxonomy" id="1099794"/>
    <lineage>
        <taxon>Bacteria</taxon>
        <taxon>Pseudomonadati</taxon>
        <taxon>Bacteroidota</taxon>
        <taxon>Saprospiria</taxon>
        <taxon>Saprospirales</taxon>
        <taxon>Haliscomenobacteraceae</taxon>
        <taxon>Portibacter</taxon>
    </lineage>
</organism>
<dbReference type="Pfam" id="PF06271">
    <property type="entry name" value="RDD"/>
    <property type="match status" value="1"/>
</dbReference>
<dbReference type="PANTHER" id="PTHR36115">
    <property type="entry name" value="PROLINE-RICH ANTIGEN HOMOLOG-RELATED"/>
    <property type="match status" value="1"/>
</dbReference>
<feature type="transmembrane region" description="Helical" evidence="6">
    <location>
        <begin position="16"/>
        <end position="42"/>
    </location>
</feature>
<dbReference type="EMBL" id="BSOH01000023">
    <property type="protein sequence ID" value="GLR18902.1"/>
    <property type="molecule type" value="Genomic_DNA"/>
</dbReference>
<accession>A0AA37SRK0</accession>
<evidence type="ECO:0000256" key="6">
    <source>
        <dbReference type="SAM" id="Phobius"/>
    </source>
</evidence>
<name>A0AA37SRK0_9BACT</name>
<comment type="caution">
    <text evidence="8">The sequence shown here is derived from an EMBL/GenBank/DDBJ whole genome shotgun (WGS) entry which is preliminary data.</text>
</comment>
<evidence type="ECO:0000256" key="2">
    <source>
        <dbReference type="ARBA" id="ARBA00022475"/>
    </source>
</evidence>
<evidence type="ECO:0000313" key="8">
    <source>
        <dbReference type="EMBL" id="GLR18902.1"/>
    </source>
</evidence>
<keyword evidence="4 6" id="KW-1133">Transmembrane helix</keyword>
<evidence type="ECO:0000256" key="3">
    <source>
        <dbReference type="ARBA" id="ARBA00022692"/>
    </source>
</evidence>
<protein>
    <recommendedName>
        <fullName evidence="7">RDD domain-containing protein</fullName>
    </recommendedName>
</protein>
<reference evidence="8" key="2">
    <citation type="submission" date="2023-01" db="EMBL/GenBank/DDBJ databases">
        <title>Draft genome sequence of Portibacter lacus strain NBRC 108769.</title>
        <authorList>
            <person name="Sun Q."/>
            <person name="Mori K."/>
        </authorList>
    </citation>
    <scope>NUCLEOTIDE SEQUENCE</scope>
    <source>
        <strain evidence="8">NBRC 108769</strain>
    </source>
</reference>
<dbReference type="GO" id="GO:0005886">
    <property type="term" value="C:plasma membrane"/>
    <property type="evidence" value="ECO:0007669"/>
    <property type="project" value="UniProtKB-SubCell"/>
</dbReference>
<feature type="transmembrane region" description="Helical" evidence="6">
    <location>
        <begin position="121"/>
        <end position="140"/>
    </location>
</feature>
<dbReference type="InterPro" id="IPR010432">
    <property type="entry name" value="RDD"/>
</dbReference>